<dbReference type="Proteomes" id="UP001198565">
    <property type="component" value="Unassembled WGS sequence"/>
</dbReference>
<comment type="caution">
    <text evidence="10">The sequence shown here is derived from an EMBL/GenBank/DDBJ whole genome shotgun (WGS) entry which is preliminary data.</text>
</comment>
<evidence type="ECO:0000256" key="6">
    <source>
        <dbReference type="PROSITE-ProRule" id="PRU00409"/>
    </source>
</evidence>
<dbReference type="PANTHER" id="PTHR18866">
    <property type="entry name" value="CARBOXYLASE:PYRUVATE/ACETYL-COA/PROPIONYL-COA CARBOXYLASE"/>
    <property type="match status" value="1"/>
</dbReference>
<evidence type="ECO:0000259" key="9">
    <source>
        <dbReference type="PROSITE" id="PS50979"/>
    </source>
</evidence>
<dbReference type="Gene3D" id="2.40.50.100">
    <property type="match status" value="1"/>
</dbReference>
<dbReference type="PROSITE" id="PS50975">
    <property type="entry name" value="ATP_GRASP"/>
    <property type="match status" value="1"/>
</dbReference>
<accession>A0ABS7QWL2</accession>
<keyword evidence="11" id="KW-1185">Reference proteome</keyword>
<keyword evidence="3 6" id="KW-0547">Nucleotide-binding</keyword>
<dbReference type="InterPro" id="IPR050856">
    <property type="entry name" value="Biotin_carboxylase_complex"/>
</dbReference>
<organism evidence="10 11">
    <name type="scientific">Streptantibioticus parmotrematis</name>
    <dbReference type="NCBI Taxonomy" id="2873249"/>
    <lineage>
        <taxon>Bacteria</taxon>
        <taxon>Bacillati</taxon>
        <taxon>Actinomycetota</taxon>
        <taxon>Actinomycetes</taxon>
        <taxon>Kitasatosporales</taxon>
        <taxon>Streptomycetaceae</taxon>
        <taxon>Streptantibioticus</taxon>
    </lineage>
</organism>
<evidence type="ECO:0000256" key="1">
    <source>
        <dbReference type="ARBA" id="ARBA00001953"/>
    </source>
</evidence>
<dbReference type="InterPro" id="IPR016185">
    <property type="entry name" value="PreATP-grasp_dom_sf"/>
</dbReference>
<feature type="domain" description="ATP-grasp" evidence="8">
    <location>
        <begin position="108"/>
        <end position="303"/>
    </location>
</feature>
<protein>
    <submittedName>
        <fullName evidence="10">ATP-grasp domain-containing protein</fullName>
    </submittedName>
</protein>
<dbReference type="SUPFAM" id="SSF56059">
    <property type="entry name" value="Glutathione synthetase ATP-binding domain-like"/>
    <property type="match status" value="1"/>
</dbReference>
<evidence type="ECO:0000313" key="10">
    <source>
        <dbReference type="EMBL" id="MBY8887602.1"/>
    </source>
</evidence>
<dbReference type="InterPro" id="IPR005481">
    <property type="entry name" value="BC-like_N"/>
</dbReference>
<name>A0ABS7QWL2_9ACTN</name>
<comment type="cofactor">
    <cofactor evidence="1">
        <name>biotin</name>
        <dbReference type="ChEBI" id="CHEBI:57586"/>
    </cofactor>
</comment>
<evidence type="ECO:0000256" key="3">
    <source>
        <dbReference type="ARBA" id="ARBA00022741"/>
    </source>
</evidence>
<dbReference type="PANTHER" id="PTHR18866:SF126">
    <property type="entry name" value="BIOTIN CARBOXYLASE"/>
    <property type="match status" value="1"/>
</dbReference>
<dbReference type="EMBL" id="JAINVZ010000017">
    <property type="protein sequence ID" value="MBY8887602.1"/>
    <property type="molecule type" value="Genomic_DNA"/>
</dbReference>
<evidence type="ECO:0000259" key="7">
    <source>
        <dbReference type="PROSITE" id="PS50968"/>
    </source>
</evidence>
<dbReference type="CDD" id="cd06850">
    <property type="entry name" value="biotinyl_domain"/>
    <property type="match status" value="1"/>
</dbReference>
<dbReference type="Pfam" id="PF00289">
    <property type="entry name" value="Biotin_carb_N"/>
    <property type="match status" value="1"/>
</dbReference>
<keyword evidence="2" id="KW-0436">Ligase</keyword>
<dbReference type="InterPro" id="IPR011054">
    <property type="entry name" value="Rudment_hybrid_motif"/>
</dbReference>
<dbReference type="InterPro" id="IPR048429">
    <property type="entry name" value="MCC_alpha_BT"/>
</dbReference>
<dbReference type="PROSITE" id="PS50968">
    <property type="entry name" value="BIOTINYL_LIPOYL"/>
    <property type="match status" value="1"/>
</dbReference>
<dbReference type="SUPFAM" id="SSF51230">
    <property type="entry name" value="Single hybrid motif"/>
    <property type="match status" value="1"/>
</dbReference>
<dbReference type="SUPFAM" id="SSF52440">
    <property type="entry name" value="PreATP-grasp domain"/>
    <property type="match status" value="1"/>
</dbReference>
<dbReference type="Gene3D" id="3.30.470.20">
    <property type="entry name" value="ATP-grasp fold, B domain"/>
    <property type="match status" value="1"/>
</dbReference>
<dbReference type="InterPro" id="IPR011053">
    <property type="entry name" value="Single_hybrid_motif"/>
</dbReference>
<dbReference type="Pfam" id="PF21139">
    <property type="entry name" value="BT_MCC_alpha"/>
    <property type="match status" value="1"/>
</dbReference>
<feature type="domain" description="Lipoyl-binding" evidence="7">
    <location>
        <begin position="550"/>
        <end position="626"/>
    </location>
</feature>
<dbReference type="InterPro" id="IPR001882">
    <property type="entry name" value="Biotin_BS"/>
</dbReference>
<dbReference type="PROSITE" id="PS00867">
    <property type="entry name" value="CPSASE_2"/>
    <property type="match status" value="1"/>
</dbReference>
<dbReference type="InterPro" id="IPR000089">
    <property type="entry name" value="Biotin_lipoyl"/>
</dbReference>
<reference evidence="10 11" key="1">
    <citation type="submission" date="2021-08" db="EMBL/GenBank/DDBJ databases">
        <title>Streptomyces sp. PTM05 isolated from lichen.</title>
        <authorList>
            <person name="Somphong A."/>
            <person name="Phongsopitanun W."/>
            <person name="Tanasupawat S."/>
        </authorList>
    </citation>
    <scope>NUCLEOTIDE SEQUENCE [LARGE SCALE GENOMIC DNA]</scope>
    <source>
        <strain evidence="10 11">Ptm05</strain>
    </source>
</reference>
<dbReference type="InterPro" id="IPR011764">
    <property type="entry name" value="Biotin_carboxylation_dom"/>
</dbReference>
<dbReference type="InterPro" id="IPR005479">
    <property type="entry name" value="CPAse_ATP-bd"/>
</dbReference>
<dbReference type="Pfam" id="PF02786">
    <property type="entry name" value="CPSase_L_D2"/>
    <property type="match status" value="1"/>
</dbReference>
<dbReference type="SUPFAM" id="SSF51246">
    <property type="entry name" value="Rudiment single hybrid motif"/>
    <property type="match status" value="1"/>
</dbReference>
<dbReference type="RefSeq" id="WP_222980344.1">
    <property type="nucleotide sequence ID" value="NZ_JAINVZ010000017.1"/>
</dbReference>
<evidence type="ECO:0000256" key="2">
    <source>
        <dbReference type="ARBA" id="ARBA00022598"/>
    </source>
</evidence>
<evidence type="ECO:0000313" key="11">
    <source>
        <dbReference type="Proteomes" id="UP001198565"/>
    </source>
</evidence>
<feature type="domain" description="Biotin carboxylation" evidence="9">
    <location>
        <begin position="2"/>
        <end position="430"/>
    </location>
</feature>
<dbReference type="Pfam" id="PF00364">
    <property type="entry name" value="Biotin_lipoyl"/>
    <property type="match status" value="1"/>
</dbReference>
<dbReference type="SMART" id="SM00878">
    <property type="entry name" value="Biotin_carb_C"/>
    <property type="match status" value="1"/>
</dbReference>
<gene>
    <name evidence="10" type="ORF">K7472_22565</name>
</gene>
<dbReference type="PROSITE" id="PS50979">
    <property type="entry name" value="BC"/>
    <property type="match status" value="1"/>
</dbReference>
<dbReference type="Pfam" id="PF02785">
    <property type="entry name" value="Biotin_carb_C"/>
    <property type="match status" value="1"/>
</dbReference>
<evidence type="ECO:0000259" key="8">
    <source>
        <dbReference type="PROSITE" id="PS50975"/>
    </source>
</evidence>
<dbReference type="InterPro" id="IPR005482">
    <property type="entry name" value="Biotin_COase_C"/>
</dbReference>
<dbReference type="InterPro" id="IPR011761">
    <property type="entry name" value="ATP-grasp"/>
</dbReference>
<keyword evidence="4 6" id="KW-0067">ATP-binding</keyword>
<evidence type="ECO:0000256" key="4">
    <source>
        <dbReference type="ARBA" id="ARBA00022840"/>
    </source>
</evidence>
<keyword evidence="5" id="KW-0092">Biotin</keyword>
<dbReference type="PROSITE" id="PS00188">
    <property type="entry name" value="BIOTIN"/>
    <property type="match status" value="1"/>
</dbReference>
<sequence>MTISCVLVANRGEIARRVFRTCRDLGVATVAVHSDADASAAHVREADAAVRLPGESSAQTYLRGEAVVAAALAAGADAVHPGYGFLSENAGFARAVLEAGLVWIGPSPDAIEAMGSKTRAKRLMRDAGVPVLDGTGAPPPLLIKASAGGGGRGMRVVRELASLDEELAAARAEARAAFGDDEVFVEPYVEDGRHIEVQVLADAHGTLWTLGERDCSVQRRHQKVIEETPAPGIGDDLRRTLHDAARDAAKAIGYVGAGTVEFLVCGAGRPYFLEMNTRLQVEHPVTECVTGLDLVREQIRVAEGARLTGQPPTPRGHAVEARLYAEDPAHDWRPQTGTVHRFRIDPGPGLRVDSGVEDGDVVGVRYDPMLAKVVAHADTREEALRLLARALERARLHGPLTNRDLLVRVARDPRFVRGGVSTAFLADFDLAGPDDPSVTALSALAAALADAAGRHPLGGWRNVPSQPQLKRYAAVRDGAVHEVRYRHTRRGPVPEGHEDVRVLSYAHDGVVLEVAGVRRRFEVSAYGDQVFVDSPLGARAFTALSRFPEPQARTAPGSLLAPMPGTVARIADVAVGDRVTAGQPLLWLEAMKMEHRVSAPADGTLTALHAEPGRQVELGAVLAVVTEPGSTDRESQSPA</sequence>
<proteinExistence type="predicted"/>
<evidence type="ECO:0000256" key="5">
    <source>
        <dbReference type="ARBA" id="ARBA00023267"/>
    </source>
</evidence>